<feature type="chain" id="PRO_5046341765" description="Lipoprotein" evidence="2">
    <location>
        <begin position="27"/>
        <end position="178"/>
    </location>
</feature>
<gene>
    <name evidence="3" type="ORF">Mco01_16770</name>
</gene>
<organism evidence="3 4">
    <name type="scientific">Microbispora corallina</name>
    <dbReference type="NCBI Taxonomy" id="83302"/>
    <lineage>
        <taxon>Bacteria</taxon>
        <taxon>Bacillati</taxon>
        <taxon>Actinomycetota</taxon>
        <taxon>Actinomycetes</taxon>
        <taxon>Streptosporangiales</taxon>
        <taxon>Streptosporangiaceae</taxon>
        <taxon>Microbispora</taxon>
    </lineage>
</organism>
<protein>
    <recommendedName>
        <fullName evidence="5">Lipoprotein</fullName>
    </recommendedName>
</protein>
<accession>A0ABQ4FV43</accession>
<dbReference type="PROSITE" id="PS51257">
    <property type="entry name" value="PROKAR_LIPOPROTEIN"/>
    <property type="match status" value="1"/>
</dbReference>
<evidence type="ECO:0000256" key="1">
    <source>
        <dbReference type="SAM" id="MobiDB-lite"/>
    </source>
</evidence>
<feature type="signal peptide" evidence="2">
    <location>
        <begin position="1"/>
        <end position="26"/>
    </location>
</feature>
<name>A0ABQ4FV43_9ACTN</name>
<dbReference type="Proteomes" id="UP000603904">
    <property type="component" value="Unassembled WGS sequence"/>
</dbReference>
<feature type="region of interest" description="Disordered" evidence="1">
    <location>
        <begin position="133"/>
        <end position="155"/>
    </location>
</feature>
<evidence type="ECO:0000256" key="2">
    <source>
        <dbReference type="SAM" id="SignalP"/>
    </source>
</evidence>
<comment type="caution">
    <text evidence="3">The sequence shown here is derived from an EMBL/GenBank/DDBJ whole genome shotgun (WGS) entry which is preliminary data.</text>
</comment>
<evidence type="ECO:0000313" key="4">
    <source>
        <dbReference type="Proteomes" id="UP000603904"/>
    </source>
</evidence>
<evidence type="ECO:0008006" key="5">
    <source>
        <dbReference type="Google" id="ProtNLM"/>
    </source>
</evidence>
<keyword evidence="4" id="KW-1185">Reference proteome</keyword>
<evidence type="ECO:0000313" key="3">
    <source>
        <dbReference type="EMBL" id="GIH38677.1"/>
    </source>
</evidence>
<keyword evidence="2" id="KW-0732">Signal</keyword>
<sequence length="178" mass="18844">MPLTRTGAALAALALALAACSSSPPAATTAAATSPGATPSADAMQIALRFVACARAHGHRIPDPTLAGGRIRFEVPAQSGQPQLEEMKAVRNIPECEAIYRQIPDQHQRPKPPTAAEMDRGRKFADCVRKHGLPDFPDPSSNGTFPVRGTPLQPQVKGPAMRAAFDACTEYAVEFPFS</sequence>
<reference evidence="3 4" key="1">
    <citation type="submission" date="2021-01" db="EMBL/GenBank/DDBJ databases">
        <title>Whole genome shotgun sequence of Microbispora corallina NBRC 16416.</title>
        <authorList>
            <person name="Komaki H."/>
            <person name="Tamura T."/>
        </authorList>
    </citation>
    <scope>NUCLEOTIDE SEQUENCE [LARGE SCALE GENOMIC DNA]</scope>
    <source>
        <strain evidence="3 4">NBRC 16416</strain>
    </source>
</reference>
<dbReference type="EMBL" id="BOOC01000005">
    <property type="protein sequence ID" value="GIH38677.1"/>
    <property type="molecule type" value="Genomic_DNA"/>
</dbReference>
<proteinExistence type="predicted"/>
<dbReference type="RefSeq" id="WP_204056298.1">
    <property type="nucleotide sequence ID" value="NZ_BAAAGP010000002.1"/>
</dbReference>